<evidence type="ECO:0000256" key="1">
    <source>
        <dbReference type="SAM" id="Phobius"/>
    </source>
</evidence>
<feature type="transmembrane region" description="Helical" evidence="1">
    <location>
        <begin position="159"/>
        <end position="180"/>
    </location>
</feature>
<keyword evidence="3" id="KW-1185">Reference proteome</keyword>
<proteinExistence type="predicted"/>
<feature type="transmembrane region" description="Helical" evidence="1">
    <location>
        <begin position="106"/>
        <end position="125"/>
    </location>
</feature>
<dbReference type="AlphaFoldDB" id="A0A8J4A4T8"/>
<evidence type="ECO:0000313" key="2">
    <source>
        <dbReference type="EMBL" id="GIL24871.1"/>
    </source>
</evidence>
<comment type="caution">
    <text evidence="2">The sequence shown here is derived from an EMBL/GenBank/DDBJ whole genome shotgun (WGS) entry which is preliminary data.</text>
</comment>
<sequence length="247" mass="25838">MKPRRTTATPSHDRAAGARSVGPWLGQLVDVALPVAAYYLLRSFGLSDWTALLAGTVAAGLRLLVVALRSRRITWFGTLTLAVFGVGLALAFVGGDPRFLLWKDSAATGAVGVVFLASVAAGRPLTLSAAQTWRPGRAAALTAAYRDEPAVRRAFRGSAVGWGVGLVADAAVRIAVAYLLPLDVAVGLTAALPVVTLVGIGGWNLGYLTRAVRRSPRLAAFLPGARAAVRRPRDEIAPDHRTGTVPC</sequence>
<keyword evidence="1" id="KW-0812">Transmembrane</keyword>
<feature type="transmembrane region" description="Helical" evidence="1">
    <location>
        <begin position="75"/>
        <end position="94"/>
    </location>
</feature>
<dbReference type="RefSeq" id="WP_207122496.1">
    <property type="nucleotide sequence ID" value="NZ_BOPO01000002.1"/>
</dbReference>
<protein>
    <recommendedName>
        <fullName evidence="4">Intracellular septation protein A</fullName>
    </recommendedName>
</protein>
<evidence type="ECO:0008006" key="4">
    <source>
        <dbReference type="Google" id="ProtNLM"/>
    </source>
</evidence>
<accession>A0A8J4A4T8</accession>
<dbReference type="NCBIfam" id="NF041646">
    <property type="entry name" value="VC0807_fam"/>
    <property type="match status" value="1"/>
</dbReference>
<feature type="transmembrane region" description="Helical" evidence="1">
    <location>
        <begin position="47"/>
        <end position="68"/>
    </location>
</feature>
<name>A0A8J4A4T8_9ACTN</name>
<keyword evidence="1" id="KW-0472">Membrane</keyword>
<dbReference type="Proteomes" id="UP000614996">
    <property type="component" value="Unassembled WGS sequence"/>
</dbReference>
<organism evidence="2 3">
    <name type="scientific">Actinocatenispora comari</name>
    <dbReference type="NCBI Taxonomy" id="2807577"/>
    <lineage>
        <taxon>Bacteria</taxon>
        <taxon>Bacillati</taxon>
        <taxon>Actinomycetota</taxon>
        <taxon>Actinomycetes</taxon>
        <taxon>Micromonosporales</taxon>
        <taxon>Micromonosporaceae</taxon>
        <taxon>Actinocatenispora</taxon>
    </lineage>
</organism>
<feature type="transmembrane region" description="Helical" evidence="1">
    <location>
        <begin position="21"/>
        <end position="41"/>
    </location>
</feature>
<gene>
    <name evidence="2" type="ORF">NUM_01260</name>
</gene>
<reference evidence="3" key="1">
    <citation type="journal article" date="2021" name="Int. J. Syst. Evol. Microbiol.">
        <title>Actinocatenispora comari sp. nov., an endophytic actinomycete isolated from aerial parts of Comarum salesowianum.</title>
        <authorList>
            <person name="Oyunbileg N."/>
            <person name="Iizaka Y."/>
            <person name="Hamada M."/>
            <person name="Davaapurev B.O."/>
            <person name="Fukumoto A."/>
            <person name="Tsetseg B."/>
            <person name="Kato F."/>
            <person name="Tamura T."/>
            <person name="Batkhuu J."/>
            <person name="Anzai Y."/>
        </authorList>
    </citation>
    <scope>NUCLEOTIDE SEQUENCE [LARGE SCALE GENOMIC DNA]</scope>
    <source>
        <strain evidence="3">NUM-2625</strain>
    </source>
</reference>
<dbReference type="EMBL" id="BOPO01000002">
    <property type="protein sequence ID" value="GIL24871.1"/>
    <property type="molecule type" value="Genomic_DNA"/>
</dbReference>
<feature type="transmembrane region" description="Helical" evidence="1">
    <location>
        <begin position="186"/>
        <end position="208"/>
    </location>
</feature>
<evidence type="ECO:0000313" key="3">
    <source>
        <dbReference type="Proteomes" id="UP000614996"/>
    </source>
</evidence>
<keyword evidence="1" id="KW-1133">Transmembrane helix</keyword>